<evidence type="ECO:0000313" key="5">
    <source>
        <dbReference type="Proteomes" id="UP001528672"/>
    </source>
</evidence>
<sequence length="360" mass="38726">MTASDPHYSAPRPRGSSLAGKAYWAMVQRVTVIAGAIDVGYIFLFAWLGASTLAWINVLSVLLYAAAYGLIGRKQNTLALLLIWFEVMAHAAIGSLLIGWDSGFHYFLLLFIPAIVVANSRGFSAPIVLGLLLYYLGLKAVCDQWGPLTPLPGAELRTVFWVHVCLVFAMSASIAAFYRRAILSAERSLVEQAQTDALTGLRNRTGFQSQASEALARSQALGESVAVLLGDVDHFKQFNDRHGHEAGDRVLIHVARTLQTHARGGDLLARWGGEEFLLLMPGCTQAQAEAAAERIRQAVVGTQIPIDGAEVPLSLSLGVACLGPEESLQSGISRADRALYDSKHAGRNRVTLALPLAVPA</sequence>
<keyword evidence="5" id="KW-1185">Reference proteome</keyword>
<feature type="transmembrane region" description="Helical" evidence="2">
    <location>
        <begin position="78"/>
        <end position="98"/>
    </location>
</feature>
<dbReference type="Proteomes" id="UP001528672">
    <property type="component" value="Unassembled WGS sequence"/>
</dbReference>
<dbReference type="RefSeq" id="WP_273924858.1">
    <property type="nucleotide sequence ID" value="NZ_JAQSIO010000001.1"/>
</dbReference>
<dbReference type="PANTHER" id="PTHR45138:SF24">
    <property type="entry name" value="DIGUANYLATE CYCLASE DGCC-RELATED"/>
    <property type="match status" value="1"/>
</dbReference>
<protein>
    <recommendedName>
        <fullName evidence="1">diguanylate cyclase</fullName>
        <ecNumber evidence="1">2.7.7.65</ecNumber>
    </recommendedName>
</protein>
<keyword evidence="2" id="KW-0812">Transmembrane</keyword>
<name>A0ABT5MA80_9BURK</name>
<comment type="caution">
    <text evidence="4">The sequence shown here is derived from an EMBL/GenBank/DDBJ whole genome shotgun (WGS) entry which is preliminary data.</text>
</comment>
<dbReference type="PROSITE" id="PS50887">
    <property type="entry name" value="GGDEF"/>
    <property type="match status" value="1"/>
</dbReference>
<dbReference type="SMART" id="SM00267">
    <property type="entry name" value="GGDEF"/>
    <property type="match status" value="1"/>
</dbReference>
<feature type="domain" description="GGDEF" evidence="3">
    <location>
        <begin position="223"/>
        <end position="355"/>
    </location>
</feature>
<feature type="transmembrane region" description="Helical" evidence="2">
    <location>
        <begin position="158"/>
        <end position="178"/>
    </location>
</feature>
<proteinExistence type="predicted"/>
<feature type="transmembrane region" description="Helical" evidence="2">
    <location>
        <begin position="104"/>
        <end position="120"/>
    </location>
</feature>
<dbReference type="Gene3D" id="3.30.70.270">
    <property type="match status" value="1"/>
</dbReference>
<feature type="transmembrane region" description="Helical" evidence="2">
    <location>
        <begin position="22"/>
        <end position="47"/>
    </location>
</feature>
<dbReference type="InterPro" id="IPR029787">
    <property type="entry name" value="Nucleotide_cyclase"/>
</dbReference>
<evidence type="ECO:0000256" key="2">
    <source>
        <dbReference type="SAM" id="Phobius"/>
    </source>
</evidence>
<dbReference type="PANTHER" id="PTHR45138">
    <property type="entry name" value="REGULATORY COMPONENTS OF SENSORY TRANSDUCTION SYSTEM"/>
    <property type="match status" value="1"/>
</dbReference>
<reference evidence="4 5" key="1">
    <citation type="submission" date="2023-02" db="EMBL/GenBank/DDBJ databases">
        <title>Bacterial whole genome sequence for Curvibacter sp. HBC28.</title>
        <authorList>
            <person name="Le V."/>
            <person name="Ko S.-R."/>
            <person name="Ahn C.-Y."/>
            <person name="Oh H.-M."/>
        </authorList>
    </citation>
    <scope>NUCLEOTIDE SEQUENCE [LARGE SCALE GENOMIC DNA]</scope>
    <source>
        <strain evidence="4 5">HBC28</strain>
    </source>
</reference>
<evidence type="ECO:0000256" key="1">
    <source>
        <dbReference type="ARBA" id="ARBA00012528"/>
    </source>
</evidence>
<dbReference type="EMBL" id="JAQSIO010000001">
    <property type="protein sequence ID" value="MDD0813336.1"/>
    <property type="molecule type" value="Genomic_DNA"/>
</dbReference>
<dbReference type="NCBIfam" id="TIGR00254">
    <property type="entry name" value="GGDEF"/>
    <property type="match status" value="1"/>
</dbReference>
<feature type="transmembrane region" description="Helical" evidence="2">
    <location>
        <begin position="53"/>
        <end position="71"/>
    </location>
</feature>
<evidence type="ECO:0000313" key="4">
    <source>
        <dbReference type="EMBL" id="MDD0813336.1"/>
    </source>
</evidence>
<organism evidence="4 5">
    <name type="scientific">Curvibacter microcysteis</name>
    <dbReference type="NCBI Taxonomy" id="3026419"/>
    <lineage>
        <taxon>Bacteria</taxon>
        <taxon>Pseudomonadati</taxon>
        <taxon>Pseudomonadota</taxon>
        <taxon>Betaproteobacteria</taxon>
        <taxon>Burkholderiales</taxon>
        <taxon>Comamonadaceae</taxon>
        <taxon>Curvibacter</taxon>
    </lineage>
</organism>
<dbReference type="EC" id="2.7.7.65" evidence="1"/>
<dbReference type="InterPro" id="IPR000160">
    <property type="entry name" value="GGDEF_dom"/>
</dbReference>
<gene>
    <name evidence="4" type="ORF">PSQ39_01710</name>
</gene>
<dbReference type="InterPro" id="IPR043128">
    <property type="entry name" value="Rev_trsase/Diguanyl_cyclase"/>
</dbReference>
<dbReference type="SUPFAM" id="SSF55073">
    <property type="entry name" value="Nucleotide cyclase"/>
    <property type="match status" value="1"/>
</dbReference>
<evidence type="ECO:0000259" key="3">
    <source>
        <dbReference type="PROSITE" id="PS50887"/>
    </source>
</evidence>
<accession>A0ABT5MA80</accession>
<keyword evidence="2" id="KW-0472">Membrane</keyword>
<dbReference type="CDD" id="cd01949">
    <property type="entry name" value="GGDEF"/>
    <property type="match status" value="1"/>
</dbReference>
<dbReference type="Pfam" id="PF00990">
    <property type="entry name" value="GGDEF"/>
    <property type="match status" value="1"/>
</dbReference>
<keyword evidence="2" id="KW-1133">Transmembrane helix</keyword>
<dbReference type="InterPro" id="IPR050469">
    <property type="entry name" value="Diguanylate_Cyclase"/>
</dbReference>